<evidence type="ECO:0000256" key="3">
    <source>
        <dbReference type="ARBA" id="ARBA00022801"/>
    </source>
</evidence>
<evidence type="ECO:0000256" key="4">
    <source>
        <dbReference type="ARBA" id="ARBA00022806"/>
    </source>
</evidence>
<reference evidence="9" key="2">
    <citation type="submission" date="2022-01" db="EMBL/GenBank/DDBJ databases">
        <authorList>
            <person name="Hirooka S."/>
            <person name="Miyagishima S.Y."/>
        </authorList>
    </citation>
    <scope>NUCLEOTIDE SEQUENCE</scope>
    <source>
        <strain evidence="9">NBRC 102759</strain>
    </source>
</reference>
<feature type="domain" description="Helicase C-terminal" evidence="8">
    <location>
        <begin position="290"/>
        <end position="435"/>
    </location>
</feature>
<dbReference type="EC" id="3.6.4.13" evidence="1"/>
<dbReference type="SMART" id="SM00487">
    <property type="entry name" value="DEXDc"/>
    <property type="match status" value="1"/>
</dbReference>
<dbReference type="PROSITE" id="PS51194">
    <property type="entry name" value="HELICASE_CTER"/>
    <property type="match status" value="1"/>
</dbReference>
<feature type="region of interest" description="Disordered" evidence="6">
    <location>
        <begin position="505"/>
        <end position="561"/>
    </location>
</feature>
<evidence type="ECO:0000256" key="1">
    <source>
        <dbReference type="ARBA" id="ARBA00012552"/>
    </source>
</evidence>
<evidence type="ECO:0000313" key="10">
    <source>
        <dbReference type="Proteomes" id="UP001061958"/>
    </source>
</evidence>
<dbReference type="SMART" id="SM00490">
    <property type="entry name" value="HELICc"/>
    <property type="match status" value="1"/>
</dbReference>
<proteinExistence type="predicted"/>
<feature type="compositionally biased region" description="Basic residues" evidence="6">
    <location>
        <begin position="520"/>
        <end position="537"/>
    </location>
</feature>
<evidence type="ECO:0000256" key="5">
    <source>
        <dbReference type="ARBA" id="ARBA00022840"/>
    </source>
</evidence>
<evidence type="ECO:0000256" key="6">
    <source>
        <dbReference type="SAM" id="MobiDB-lite"/>
    </source>
</evidence>
<dbReference type="Gene3D" id="3.40.50.300">
    <property type="entry name" value="P-loop containing nucleotide triphosphate hydrolases"/>
    <property type="match status" value="2"/>
</dbReference>
<sequence length="561" mass="64105">MCSFVQSCWGCTIIFHQQRYFSSSNVCISPCCRHLWRPRFRNFQEIFPHKLRFHLSSNFDWLVQNKTLLHNIERLGYSSPLPIQHSAIPCIKRGLDVTLGSHTGSGKTLAFLLPILERIDVQQRQLQVVIIEPTRELCVQTANVCDSLASNMSIKSVSLIGGANIQRQMDSLKEKQPHIVLGTPGRLYELTVERHILNPIQASIVVVDEVDQCLDTPNNREKLEALLQRCSSRKQTIFCSATCTLPCVVEASQRYQNNAVVLGSEWTTRGSPQNIHHFMITTAKHKHLEAVRRILFAHPLPSSVIIFVNDQHRAGVIASKLQEFKLKAAYMQGNQTKMERAKVLKDFRQRKYPILVCTEVLARGMDFPFVSHVIQLELPTDAQHYLHRAGRCGRAGITGFCFSIVSPEYQFVMRKFSKALDINIHSVEIRNNKLFVQGKEWMLESNDLLPPSKVHQDKSLPKLSELEAQFDQLVKELEEAETWEDVEDVDTDEYLNTVTADDDVNSKTDIMERSDVPRKVSSHQKKKTANRQNKKKSQSLGKKEKERLTAIARNKGWVGNR</sequence>
<reference evidence="9" key="1">
    <citation type="journal article" date="2022" name="Proc. Natl. Acad. Sci. U.S.A.">
        <title>Life cycle and functional genomics of the unicellular red alga Galdieria for elucidating algal and plant evolution and industrial use.</title>
        <authorList>
            <person name="Hirooka S."/>
            <person name="Itabashi T."/>
            <person name="Ichinose T.M."/>
            <person name="Onuma R."/>
            <person name="Fujiwara T."/>
            <person name="Yamashita S."/>
            <person name="Jong L.W."/>
            <person name="Tomita R."/>
            <person name="Iwane A.H."/>
            <person name="Miyagishima S.Y."/>
        </authorList>
    </citation>
    <scope>NUCLEOTIDE SEQUENCE</scope>
    <source>
        <strain evidence="9">NBRC 102759</strain>
    </source>
</reference>
<feature type="compositionally biased region" description="Basic and acidic residues" evidence="6">
    <location>
        <begin position="505"/>
        <end position="518"/>
    </location>
</feature>
<dbReference type="AlphaFoldDB" id="A0A9C7UNY0"/>
<name>A0A9C7UNY0_9RHOD</name>
<keyword evidence="10" id="KW-1185">Reference proteome</keyword>
<dbReference type="EMBL" id="BQMJ01000012">
    <property type="protein sequence ID" value="GJQ09971.1"/>
    <property type="molecule type" value="Genomic_DNA"/>
</dbReference>
<protein>
    <recommendedName>
        <fullName evidence="1">RNA helicase</fullName>
        <ecNumber evidence="1">3.6.4.13</ecNumber>
    </recommendedName>
</protein>
<dbReference type="Pfam" id="PF00271">
    <property type="entry name" value="Helicase_C"/>
    <property type="match status" value="1"/>
</dbReference>
<organism evidence="9 10">
    <name type="scientific">Galdieria partita</name>
    <dbReference type="NCBI Taxonomy" id="83374"/>
    <lineage>
        <taxon>Eukaryota</taxon>
        <taxon>Rhodophyta</taxon>
        <taxon>Bangiophyceae</taxon>
        <taxon>Galdieriales</taxon>
        <taxon>Galdieriaceae</taxon>
        <taxon>Galdieria</taxon>
    </lineage>
</organism>
<keyword evidence="5" id="KW-0067">ATP-binding</keyword>
<feature type="domain" description="Helicase ATP-binding" evidence="7">
    <location>
        <begin position="88"/>
        <end position="242"/>
    </location>
</feature>
<dbReference type="InterPro" id="IPR014001">
    <property type="entry name" value="Helicase_ATP-bd"/>
</dbReference>
<dbReference type="CDD" id="cd18787">
    <property type="entry name" value="SF2_C_DEAD"/>
    <property type="match status" value="1"/>
</dbReference>
<dbReference type="InterPro" id="IPR001650">
    <property type="entry name" value="Helicase_C-like"/>
</dbReference>
<dbReference type="InterPro" id="IPR050547">
    <property type="entry name" value="DEAD_box_RNA_helicases"/>
</dbReference>
<evidence type="ECO:0000259" key="7">
    <source>
        <dbReference type="PROSITE" id="PS51192"/>
    </source>
</evidence>
<dbReference type="PANTHER" id="PTHR47963">
    <property type="entry name" value="DEAD-BOX ATP-DEPENDENT RNA HELICASE 47, MITOCHONDRIAL"/>
    <property type="match status" value="1"/>
</dbReference>
<evidence type="ECO:0000313" key="9">
    <source>
        <dbReference type="EMBL" id="GJQ09971.1"/>
    </source>
</evidence>
<evidence type="ECO:0000259" key="8">
    <source>
        <dbReference type="PROSITE" id="PS51194"/>
    </source>
</evidence>
<dbReference type="InterPro" id="IPR011545">
    <property type="entry name" value="DEAD/DEAH_box_helicase_dom"/>
</dbReference>
<gene>
    <name evidence="9" type="ORF">GpartN1_g1762.t1</name>
</gene>
<dbReference type="PANTHER" id="PTHR47963:SF8">
    <property type="entry name" value="ATP-DEPENDENT RNA HELICASE DEAD"/>
    <property type="match status" value="1"/>
</dbReference>
<dbReference type="Pfam" id="PF00270">
    <property type="entry name" value="DEAD"/>
    <property type="match status" value="1"/>
</dbReference>
<dbReference type="SUPFAM" id="SSF52540">
    <property type="entry name" value="P-loop containing nucleoside triphosphate hydrolases"/>
    <property type="match status" value="1"/>
</dbReference>
<keyword evidence="2" id="KW-0547">Nucleotide-binding</keyword>
<dbReference type="OrthoDB" id="10256233at2759"/>
<dbReference type="GO" id="GO:0016787">
    <property type="term" value="F:hydrolase activity"/>
    <property type="evidence" value="ECO:0007669"/>
    <property type="project" value="UniProtKB-KW"/>
</dbReference>
<dbReference type="InterPro" id="IPR044742">
    <property type="entry name" value="DEAD/DEAH_RhlB"/>
</dbReference>
<comment type="caution">
    <text evidence="9">The sequence shown here is derived from an EMBL/GenBank/DDBJ whole genome shotgun (WGS) entry which is preliminary data.</text>
</comment>
<dbReference type="PROSITE" id="PS51192">
    <property type="entry name" value="HELICASE_ATP_BIND_1"/>
    <property type="match status" value="1"/>
</dbReference>
<keyword evidence="4" id="KW-0347">Helicase</keyword>
<dbReference type="InterPro" id="IPR027417">
    <property type="entry name" value="P-loop_NTPase"/>
</dbReference>
<dbReference type="CDD" id="cd00268">
    <property type="entry name" value="DEADc"/>
    <property type="match status" value="1"/>
</dbReference>
<evidence type="ECO:0000256" key="2">
    <source>
        <dbReference type="ARBA" id="ARBA00022741"/>
    </source>
</evidence>
<dbReference type="GO" id="GO:0003723">
    <property type="term" value="F:RNA binding"/>
    <property type="evidence" value="ECO:0007669"/>
    <property type="project" value="TreeGrafter"/>
</dbReference>
<keyword evidence="3" id="KW-0378">Hydrolase</keyword>
<dbReference type="GO" id="GO:0003724">
    <property type="term" value="F:RNA helicase activity"/>
    <property type="evidence" value="ECO:0007669"/>
    <property type="project" value="UniProtKB-EC"/>
</dbReference>
<dbReference type="Proteomes" id="UP001061958">
    <property type="component" value="Unassembled WGS sequence"/>
</dbReference>
<accession>A0A9C7UNY0</accession>
<dbReference type="GO" id="GO:0005524">
    <property type="term" value="F:ATP binding"/>
    <property type="evidence" value="ECO:0007669"/>
    <property type="project" value="UniProtKB-KW"/>
</dbReference>